<gene>
    <name evidence="1" type="ORF">IX84_05300</name>
</gene>
<evidence type="ECO:0000313" key="2">
    <source>
        <dbReference type="Proteomes" id="UP000029736"/>
    </source>
</evidence>
<protein>
    <recommendedName>
        <fullName evidence="3">Lipoprotein</fullName>
    </recommendedName>
</protein>
<sequence>MLLLMAFWACSKDAPLSEPLPTLPPSVPANQYLQLSPGNAWVYQSRNINLQTGDTLSLSKLDSIRVASDTFIDRALYHVQKGTRLGAAFESVLRVSGPEAVDTSGQLYFSTQINKSNFSVPHSLLPENAQSATGSIDEGPVLTTAYGTYATRAYSMEVALYTPDGDNPEIRYDTLFFAQDVGLLRYVQHHPSHDLRVEMDLLRAYLR</sequence>
<comment type="caution">
    <text evidence="1">The sequence shown here is derived from an EMBL/GenBank/DDBJ whole genome shotgun (WGS) entry which is preliminary data.</text>
</comment>
<evidence type="ECO:0000313" key="1">
    <source>
        <dbReference type="EMBL" id="KGE89176.1"/>
    </source>
</evidence>
<organism evidence="1 2">
    <name type="scientific">Phaeodactylibacter xiamenensis</name>
    <dbReference type="NCBI Taxonomy" id="1524460"/>
    <lineage>
        <taxon>Bacteria</taxon>
        <taxon>Pseudomonadati</taxon>
        <taxon>Bacteroidota</taxon>
        <taxon>Saprospiria</taxon>
        <taxon>Saprospirales</taxon>
        <taxon>Haliscomenobacteraceae</taxon>
        <taxon>Phaeodactylibacter</taxon>
    </lineage>
</organism>
<name>A0A098SAL0_9BACT</name>
<accession>A0A098SAL0</accession>
<dbReference type="AlphaFoldDB" id="A0A098SAL0"/>
<proteinExistence type="predicted"/>
<reference evidence="1 2" key="1">
    <citation type="journal article" date="2014" name="Int. J. Syst. Evol. Microbiol.">
        <title>Phaeodactylibacter xiamenensis gen. nov., sp. nov., a member of the family Saprospiraceae isolated from the marine alga Phaeodactylum tricornutum.</title>
        <authorList>
            <person name="Chen Z.Jr."/>
            <person name="Lei X."/>
            <person name="Lai Q."/>
            <person name="Li Y."/>
            <person name="Zhang B."/>
            <person name="Zhang J."/>
            <person name="Zhang H."/>
            <person name="Yang L."/>
            <person name="Zheng W."/>
            <person name="Tian Y."/>
            <person name="Yu Z."/>
            <person name="Xu H.Jr."/>
            <person name="Zheng T."/>
        </authorList>
    </citation>
    <scope>NUCLEOTIDE SEQUENCE [LARGE SCALE GENOMIC DNA]</scope>
    <source>
        <strain evidence="1 2">KD52</strain>
    </source>
</reference>
<evidence type="ECO:0008006" key="3">
    <source>
        <dbReference type="Google" id="ProtNLM"/>
    </source>
</evidence>
<dbReference type="STRING" id="1524460.IX84_05300"/>
<dbReference type="EMBL" id="JPOS01000012">
    <property type="protein sequence ID" value="KGE89176.1"/>
    <property type="molecule type" value="Genomic_DNA"/>
</dbReference>
<dbReference type="Proteomes" id="UP000029736">
    <property type="component" value="Unassembled WGS sequence"/>
</dbReference>
<keyword evidence="2" id="KW-1185">Reference proteome</keyword>